<dbReference type="SUPFAM" id="SSF46785">
    <property type="entry name" value="Winged helix' DNA-binding domain"/>
    <property type="match status" value="1"/>
</dbReference>
<dbReference type="Proteomes" id="UP000608450">
    <property type="component" value="Unassembled WGS sequence"/>
</dbReference>
<keyword evidence="7" id="KW-1185">Reference proteome</keyword>
<evidence type="ECO:0000313" key="7">
    <source>
        <dbReference type="Proteomes" id="UP000608450"/>
    </source>
</evidence>
<keyword evidence="4" id="KW-0804">Transcription</keyword>
<dbReference type="Gene3D" id="3.40.190.290">
    <property type="match status" value="1"/>
</dbReference>
<dbReference type="PANTHER" id="PTHR30537:SF31">
    <property type="entry name" value="TRANSCRIPTIONAL REGULATOR, LYSR FAMILY"/>
    <property type="match status" value="1"/>
</dbReference>
<name>A0ABS0KTD2_PSENT</name>
<evidence type="ECO:0000256" key="2">
    <source>
        <dbReference type="ARBA" id="ARBA00023015"/>
    </source>
</evidence>
<dbReference type="InterPro" id="IPR058163">
    <property type="entry name" value="LysR-type_TF_proteobact-type"/>
</dbReference>
<dbReference type="SUPFAM" id="SSF53850">
    <property type="entry name" value="Periplasmic binding protein-like II"/>
    <property type="match status" value="1"/>
</dbReference>
<dbReference type="Pfam" id="PF03466">
    <property type="entry name" value="LysR_substrate"/>
    <property type="match status" value="1"/>
</dbReference>
<evidence type="ECO:0000259" key="5">
    <source>
        <dbReference type="PROSITE" id="PS50931"/>
    </source>
</evidence>
<protein>
    <submittedName>
        <fullName evidence="6">LysR family transcriptional regulator</fullName>
    </submittedName>
</protein>
<accession>A0ABS0KTD2</accession>
<evidence type="ECO:0000256" key="4">
    <source>
        <dbReference type="ARBA" id="ARBA00023163"/>
    </source>
</evidence>
<comment type="caution">
    <text evidence="6">The sequence shown here is derived from an EMBL/GenBank/DDBJ whole genome shotgun (WGS) entry which is preliminary data.</text>
</comment>
<comment type="similarity">
    <text evidence="1">Belongs to the LysR transcriptional regulatory family.</text>
</comment>
<dbReference type="CDD" id="cd08473">
    <property type="entry name" value="PBP2_CrgA_like_4"/>
    <property type="match status" value="1"/>
</dbReference>
<feature type="domain" description="HTH lysR-type" evidence="5">
    <location>
        <begin position="1"/>
        <end position="59"/>
    </location>
</feature>
<dbReference type="InterPro" id="IPR000847">
    <property type="entry name" value="LysR_HTH_N"/>
</dbReference>
<evidence type="ECO:0000256" key="3">
    <source>
        <dbReference type="ARBA" id="ARBA00023125"/>
    </source>
</evidence>
<dbReference type="Gene3D" id="1.10.10.10">
    <property type="entry name" value="Winged helix-like DNA-binding domain superfamily/Winged helix DNA-binding domain"/>
    <property type="match status" value="1"/>
</dbReference>
<gene>
    <name evidence="6" type="ORF">I5I61_28275</name>
</gene>
<dbReference type="PANTHER" id="PTHR30537">
    <property type="entry name" value="HTH-TYPE TRANSCRIPTIONAL REGULATOR"/>
    <property type="match status" value="1"/>
</dbReference>
<dbReference type="PROSITE" id="PS50931">
    <property type="entry name" value="HTH_LYSR"/>
    <property type="match status" value="1"/>
</dbReference>
<evidence type="ECO:0000313" key="6">
    <source>
        <dbReference type="EMBL" id="MBG6291371.1"/>
    </source>
</evidence>
<dbReference type="InterPro" id="IPR036390">
    <property type="entry name" value="WH_DNA-bd_sf"/>
</dbReference>
<keyword evidence="2" id="KW-0805">Transcription regulation</keyword>
<dbReference type="RefSeq" id="WP_196913607.1">
    <property type="nucleotide sequence ID" value="NZ_JADTFC010000112.1"/>
</dbReference>
<organism evidence="6 7">
    <name type="scientific">Pseudomonas nitroreducens</name>
    <dbReference type="NCBI Taxonomy" id="46680"/>
    <lineage>
        <taxon>Bacteria</taxon>
        <taxon>Pseudomonadati</taxon>
        <taxon>Pseudomonadota</taxon>
        <taxon>Gammaproteobacteria</taxon>
        <taxon>Pseudomonadales</taxon>
        <taxon>Pseudomonadaceae</taxon>
        <taxon>Pseudomonas</taxon>
    </lineage>
</organism>
<dbReference type="InterPro" id="IPR036388">
    <property type="entry name" value="WH-like_DNA-bd_sf"/>
</dbReference>
<sequence>MEDLNTLYYFTQVVEQGGFAAAGRALDIPKSKLSRRIAQLEERLGVRLLHRTSRLCSLTEIGQEYYQCCVAMRIEAEGASEVIERNRAEPRGLVRLACPTTLLNSWVGPMLTRYMLKYPLVELFIESTNRRVDLLHEGFDIALRVRFPPLENTDMVMKVLGNSTQCLVGRPDFLERMAGDSWPLGFGQLPSLHWGGMQREYQWELFNDEGERLLISHRPRMVTDDLPALRNAVLAGVGIAHVPRVAVREDLAAGRLVELLPGWSPKCGIVHAIFPSRRGLLPSVRTLIDFLAEEFSNSDMA</sequence>
<dbReference type="Pfam" id="PF00126">
    <property type="entry name" value="HTH_1"/>
    <property type="match status" value="1"/>
</dbReference>
<evidence type="ECO:0000256" key="1">
    <source>
        <dbReference type="ARBA" id="ARBA00009437"/>
    </source>
</evidence>
<proteinExistence type="inferred from homology"/>
<reference evidence="6 7" key="1">
    <citation type="submission" date="2020-11" db="EMBL/GenBank/DDBJ databases">
        <title>Enhanced detection system for hospital associated transmission using whole genome sequencing surveillance.</title>
        <authorList>
            <person name="Harrison L.H."/>
            <person name="Van Tyne D."/>
            <person name="Marsh J.W."/>
            <person name="Griffith M.P."/>
            <person name="Snyder D.J."/>
            <person name="Cooper V.S."/>
            <person name="Mustapha M."/>
        </authorList>
    </citation>
    <scope>NUCLEOTIDE SEQUENCE [LARGE SCALE GENOMIC DNA]</scope>
    <source>
        <strain evidence="6 7">PSA00705</strain>
    </source>
</reference>
<dbReference type="InterPro" id="IPR005119">
    <property type="entry name" value="LysR_subst-bd"/>
</dbReference>
<dbReference type="EMBL" id="JADTFC010000112">
    <property type="protein sequence ID" value="MBG6291371.1"/>
    <property type="molecule type" value="Genomic_DNA"/>
</dbReference>
<keyword evidence="3" id="KW-0238">DNA-binding</keyword>